<accession>A0AAD9XAN1</accession>
<keyword evidence="2" id="KW-1185">Reference proteome</keyword>
<dbReference type="AlphaFoldDB" id="A0AAD9XAN1"/>
<organism evidence="1 2">
    <name type="scientific">Dipteronia dyeriana</name>
    <dbReference type="NCBI Taxonomy" id="168575"/>
    <lineage>
        <taxon>Eukaryota</taxon>
        <taxon>Viridiplantae</taxon>
        <taxon>Streptophyta</taxon>
        <taxon>Embryophyta</taxon>
        <taxon>Tracheophyta</taxon>
        <taxon>Spermatophyta</taxon>
        <taxon>Magnoliopsida</taxon>
        <taxon>eudicotyledons</taxon>
        <taxon>Gunneridae</taxon>
        <taxon>Pentapetalae</taxon>
        <taxon>rosids</taxon>
        <taxon>malvids</taxon>
        <taxon>Sapindales</taxon>
        <taxon>Sapindaceae</taxon>
        <taxon>Hippocastanoideae</taxon>
        <taxon>Acereae</taxon>
        <taxon>Dipteronia</taxon>
    </lineage>
</organism>
<evidence type="ECO:0000313" key="1">
    <source>
        <dbReference type="EMBL" id="KAK2655995.1"/>
    </source>
</evidence>
<proteinExistence type="predicted"/>
<name>A0AAD9XAN1_9ROSI</name>
<protein>
    <submittedName>
        <fullName evidence="1">Uncharacterized protein</fullName>
    </submittedName>
</protein>
<dbReference type="EMBL" id="JANJYI010000003">
    <property type="protein sequence ID" value="KAK2655995.1"/>
    <property type="molecule type" value="Genomic_DNA"/>
</dbReference>
<sequence length="62" mass="7244">MVSFMWGREILDEGLRWSVGNEKRIWVYGDKWIPRDTVSFIISPQNLNMNCIVDQLLSSLGE</sequence>
<gene>
    <name evidence="1" type="ORF">Ddye_009047</name>
</gene>
<comment type="caution">
    <text evidence="1">The sequence shown here is derived from an EMBL/GenBank/DDBJ whole genome shotgun (WGS) entry which is preliminary data.</text>
</comment>
<dbReference type="Proteomes" id="UP001280121">
    <property type="component" value="Unassembled WGS sequence"/>
</dbReference>
<evidence type="ECO:0000313" key="2">
    <source>
        <dbReference type="Proteomes" id="UP001280121"/>
    </source>
</evidence>
<reference evidence="1" key="1">
    <citation type="journal article" date="2023" name="Plant J.">
        <title>Genome sequences and population genomics provide insights into the demographic history, inbreeding, and mutation load of two 'living fossil' tree species of Dipteronia.</title>
        <authorList>
            <person name="Feng Y."/>
            <person name="Comes H.P."/>
            <person name="Chen J."/>
            <person name="Zhu S."/>
            <person name="Lu R."/>
            <person name="Zhang X."/>
            <person name="Li P."/>
            <person name="Qiu J."/>
            <person name="Olsen K.M."/>
            <person name="Qiu Y."/>
        </authorList>
    </citation>
    <scope>NUCLEOTIDE SEQUENCE</scope>
    <source>
        <strain evidence="1">KIB01</strain>
    </source>
</reference>